<dbReference type="AlphaFoldDB" id="A0A4R1RQI7"/>
<accession>A0A4R1RQI7</accession>
<reference evidence="4 5" key="1">
    <citation type="submission" date="2019-03" db="EMBL/GenBank/DDBJ databases">
        <title>Genomic Encyclopedia of Type Strains, Phase IV (KMG-IV): sequencing the most valuable type-strain genomes for metagenomic binning, comparative biology and taxonomic classification.</title>
        <authorList>
            <person name="Goeker M."/>
        </authorList>
    </citation>
    <scope>NUCLEOTIDE SEQUENCE [LARGE SCALE GENOMIC DNA]</scope>
    <source>
        <strain evidence="4 5">LX-B</strain>
    </source>
</reference>
<proteinExistence type="inferred from homology"/>
<dbReference type="PANTHER" id="PTHR22911:SF79">
    <property type="entry name" value="MOBA-LIKE NTP TRANSFERASE DOMAIN-CONTAINING PROTEIN"/>
    <property type="match status" value="1"/>
</dbReference>
<feature type="transmembrane region" description="Helical" evidence="2">
    <location>
        <begin position="183"/>
        <end position="203"/>
    </location>
</feature>
<dbReference type="InterPro" id="IPR000620">
    <property type="entry name" value="EamA_dom"/>
</dbReference>
<dbReference type="Pfam" id="PF00892">
    <property type="entry name" value="EamA"/>
    <property type="match status" value="2"/>
</dbReference>
<feature type="transmembrane region" description="Helical" evidence="2">
    <location>
        <begin position="20"/>
        <end position="38"/>
    </location>
</feature>
<feature type="transmembrane region" description="Helical" evidence="2">
    <location>
        <begin position="265"/>
        <end position="286"/>
    </location>
</feature>
<dbReference type="GO" id="GO:0016020">
    <property type="term" value="C:membrane"/>
    <property type="evidence" value="ECO:0007669"/>
    <property type="project" value="InterPro"/>
</dbReference>
<keyword evidence="2" id="KW-1133">Transmembrane helix</keyword>
<dbReference type="Proteomes" id="UP000295008">
    <property type="component" value="Unassembled WGS sequence"/>
</dbReference>
<feature type="transmembrane region" description="Helical" evidence="2">
    <location>
        <begin position="74"/>
        <end position="92"/>
    </location>
</feature>
<feature type="domain" description="EamA" evidence="3">
    <location>
        <begin position="19"/>
        <end position="143"/>
    </location>
</feature>
<organism evidence="4 5">
    <name type="scientific">Hydrogenispora ethanolica</name>
    <dbReference type="NCBI Taxonomy" id="1082276"/>
    <lineage>
        <taxon>Bacteria</taxon>
        <taxon>Bacillati</taxon>
        <taxon>Bacillota</taxon>
        <taxon>Hydrogenispora</taxon>
    </lineage>
</organism>
<evidence type="ECO:0000256" key="2">
    <source>
        <dbReference type="SAM" id="Phobius"/>
    </source>
</evidence>
<dbReference type="RefSeq" id="WP_132014489.1">
    <property type="nucleotide sequence ID" value="NZ_SLUN01000013.1"/>
</dbReference>
<dbReference type="EMBL" id="SLUN01000013">
    <property type="protein sequence ID" value="TCL68499.1"/>
    <property type="molecule type" value="Genomic_DNA"/>
</dbReference>
<gene>
    <name evidence="4" type="ORF">EDC14_101339</name>
</gene>
<keyword evidence="5" id="KW-1185">Reference proteome</keyword>
<feature type="transmembrane region" description="Helical" evidence="2">
    <location>
        <begin position="127"/>
        <end position="144"/>
    </location>
</feature>
<feature type="transmembrane region" description="Helical" evidence="2">
    <location>
        <begin position="150"/>
        <end position="171"/>
    </location>
</feature>
<protein>
    <submittedName>
        <fullName evidence="4">Threonine/homoserine efflux transporter RhtA</fullName>
    </submittedName>
</protein>
<feature type="transmembrane region" description="Helical" evidence="2">
    <location>
        <begin position="240"/>
        <end position="259"/>
    </location>
</feature>
<feature type="domain" description="EamA" evidence="3">
    <location>
        <begin position="154"/>
        <end position="277"/>
    </location>
</feature>
<comment type="caution">
    <text evidence="4">The sequence shown here is derived from an EMBL/GenBank/DDBJ whole genome shotgun (WGS) entry which is preliminary data.</text>
</comment>
<feature type="transmembrane region" description="Helical" evidence="2">
    <location>
        <begin position="98"/>
        <end position="120"/>
    </location>
</feature>
<dbReference type="OrthoDB" id="9814731at2"/>
<keyword evidence="2" id="KW-0472">Membrane</keyword>
<comment type="similarity">
    <text evidence="1">Belongs to the EamA transporter family.</text>
</comment>
<sequence length="294" mass="31455">MVGPSLGNSFDNSLGVRRKALLFLAATATLWSLGGLLIKSVAWNPVAIAGMRSAIAAALMYFYKRKFEFTWSKAQIGGAVAYAATVILFVTATKLTTAANAILLQYTAPIYVALFGQWFLGERASRLDWLTIVVVGAGMILFFLDNLSAGHFVGNLIAILSGVAFAALTLFSRKQKDGSPLESLFLGNLLTALIGLPFMLQAMPDGRSWLALLALGVVQLGFSYILYASAIKHVTALEGILIPIIEPILNPVWVWLVFGEMPGKWAFIGGTVVLVAVTGRCVIGALQERETGVG</sequence>
<feature type="transmembrane region" description="Helical" evidence="2">
    <location>
        <begin position="44"/>
        <end position="62"/>
    </location>
</feature>
<name>A0A4R1RQI7_HYDET</name>
<evidence type="ECO:0000313" key="5">
    <source>
        <dbReference type="Proteomes" id="UP000295008"/>
    </source>
</evidence>
<dbReference type="PANTHER" id="PTHR22911">
    <property type="entry name" value="ACYL-MALONYL CONDENSING ENZYME-RELATED"/>
    <property type="match status" value="1"/>
</dbReference>
<dbReference type="InterPro" id="IPR037185">
    <property type="entry name" value="EmrE-like"/>
</dbReference>
<evidence type="ECO:0000313" key="4">
    <source>
        <dbReference type="EMBL" id="TCL68499.1"/>
    </source>
</evidence>
<evidence type="ECO:0000256" key="1">
    <source>
        <dbReference type="ARBA" id="ARBA00007362"/>
    </source>
</evidence>
<dbReference type="SUPFAM" id="SSF103481">
    <property type="entry name" value="Multidrug resistance efflux transporter EmrE"/>
    <property type="match status" value="2"/>
</dbReference>
<dbReference type="Gene3D" id="1.10.3730.20">
    <property type="match status" value="1"/>
</dbReference>
<evidence type="ECO:0000259" key="3">
    <source>
        <dbReference type="Pfam" id="PF00892"/>
    </source>
</evidence>
<keyword evidence="2" id="KW-0812">Transmembrane</keyword>
<feature type="transmembrane region" description="Helical" evidence="2">
    <location>
        <begin position="209"/>
        <end position="228"/>
    </location>
</feature>